<protein>
    <submittedName>
        <fullName evidence="3">Uncharacterized protein</fullName>
    </submittedName>
</protein>
<accession>A0A919U837</accession>
<evidence type="ECO:0000256" key="1">
    <source>
        <dbReference type="SAM" id="MobiDB-lite"/>
    </source>
</evidence>
<keyword evidence="4" id="KW-1185">Reference proteome</keyword>
<name>A0A919U837_9CELL</name>
<organism evidence="3 4">
    <name type="scientific">Cellulomonas pakistanensis</name>
    <dbReference type="NCBI Taxonomy" id="992287"/>
    <lineage>
        <taxon>Bacteria</taxon>
        <taxon>Bacillati</taxon>
        <taxon>Actinomycetota</taxon>
        <taxon>Actinomycetes</taxon>
        <taxon>Micrococcales</taxon>
        <taxon>Cellulomonadaceae</taxon>
        <taxon>Cellulomonas</taxon>
    </lineage>
</organism>
<dbReference type="RefSeq" id="WP_239068879.1">
    <property type="nucleotide sequence ID" value="NZ_BONO01000033.1"/>
</dbReference>
<evidence type="ECO:0000313" key="3">
    <source>
        <dbReference type="EMBL" id="GIG37990.1"/>
    </source>
</evidence>
<keyword evidence="2" id="KW-0472">Membrane</keyword>
<gene>
    <name evidence="3" type="ORF">Cpa01nite_33710</name>
</gene>
<proteinExistence type="predicted"/>
<reference evidence="3" key="1">
    <citation type="submission" date="2021-01" db="EMBL/GenBank/DDBJ databases">
        <title>Whole genome shotgun sequence of Cellulomonas pakistanensis NBRC 110800.</title>
        <authorList>
            <person name="Komaki H."/>
            <person name="Tamura T."/>
        </authorList>
    </citation>
    <scope>NUCLEOTIDE SEQUENCE</scope>
    <source>
        <strain evidence="3">NBRC 110800</strain>
    </source>
</reference>
<sequence length="254" mass="27047">MTSATGPHDPIGPPRSAGPSAWPDAGATGTGGPSVAHPATHPDERPAGERLHPDDRPDERTARSERLEHSHLAPPPGPARRPGRGRTWAVVVLSLLLVLVMALAAYLWVRTVRYQEYADALEAQGRSVGGELASLRVQHDGTLTELAAVNEQLATAQTRITQLADEKAQVGDDREVQRQLVDYQERISQAAANVASALSTCIDAQNQLITYLEDAASYDPADLARFKTDVQGVCKAATDANAELQRQLAAGATG</sequence>
<keyword evidence="2" id="KW-1133">Transmembrane helix</keyword>
<feature type="region of interest" description="Disordered" evidence="1">
    <location>
        <begin position="1"/>
        <end position="84"/>
    </location>
</feature>
<dbReference type="AlphaFoldDB" id="A0A919U837"/>
<dbReference type="EMBL" id="BONO01000033">
    <property type="protein sequence ID" value="GIG37990.1"/>
    <property type="molecule type" value="Genomic_DNA"/>
</dbReference>
<evidence type="ECO:0000313" key="4">
    <source>
        <dbReference type="Proteomes" id="UP000642125"/>
    </source>
</evidence>
<comment type="caution">
    <text evidence="3">The sequence shown here is derived from an EMBL/GenBank/DDBJ whole genome shotgun (WGS) entry which is preliminary data.</text>
</comment>
<dbReference type="Proteomes" id="UP000642125">
    <property type="component" value="Unassembled WGS sequence"/>
</dbReference>
<feature type="compositionally biased region" description="Basic and acidic residues" evidence="1">
    <location>
        <begin position="40"/>
        <end position="71"/>
    </location>
</feature>
<feature type="transmembrane region" description="Helical" evidence="2">
    <location>
        <begin position="88"/>
        <end position="109"/>
    </location>
</feature>
<evidence type="ECO:0000256" key="2">
    <source>
        <dbReference type="SAM" id="Phobius"/>
    </source>
</evidence>
<keyword evidence="2" id="KW-0812">Transmembrane</keyword>